<feature type="compositionally biased region" description="Polar residues" evidence="1">
    <location>
        <begin position="16"/>
        <end position="26"/>
    </location>
</feature>
<proteinExistence type="predicted"/>
<evidence type="ECO:0000313" key="2">
    <source>
        <dbReference type="EMBL" id="SLN76069.1"/>
    </source>
</evidence>
<sequence>MKRNIIERSIPGMGDLNSTQLSDAATTSNDALSKLAPKVQSQDSYVTKDKSFCVYLADSESDLREHARPSGFRATVITEVTSIIDPTTARA</sequence>
<dbReference type="Pfam" id="PF14026">
    <property type="entry name" value="SCO4226-like"/>
    <property type="match status" value="1"/>
</dbReference>
<organism evidence="2 3">
    <name type="scientific">Roseisalinus antarcticus</name>
    <dbReference type="NCBI Taxonomy" id="254357"/>
    <lineage>
        <taxon>Bacteria</taxon>
        <taxon>Pseudomonadati</taxon>
        <taxon>Pseudomonadota</taxon>
        <taxon>Alphaproteobacteria</taxon>
        <taxon>Rhodobacterales</taxon>
        <taxon>Roseobacteraceae</taxon>
        <taxon>Roseisalinus</taxon>
    </lineage>
</organism>
<dbReference type="Proteomes" id="UP000193900">
    <property type="component" value="Unassembled WGS sequence"/>
</dbReference>
<name>A0A1Y5TXD5_9RHOB</name>
<gene>
    <name evidence="2" type="ORF">ROA7023_04098</name>
</gene>
<reference evidence="2 3" key="1">
    <citation type="submission" date="2017-03" db="EMBL/GenBank/DDBJ databases">
        <authorList>
            <person name="Afonso C.L."/>
            <person name="Miller P.J."/>
            <person name="Scott M.A."/>
            <person name="Spackman E."/>
            <person name="Goraichik I."/>
            <person name="Dimitrov K.M."/>
            <person name="Suarez D.L."/>
            <person name="Swayne D.E."/>
        </authorList>
    </citation>
    <scope>NUCLEOTIDE SEQUENCE [LARGE SCALE GENOMIC DNA]</scope>
    <source>
        <strain evidence="2 3">CECT 7023</strain>
    </source>
</reference>
<evidence type="ECO:0000313" key="3">
    <source>
        <dbReference type="Proteomes" id="UP000193900"/>
    </source>
</evidence>
<dbReference type="AlphaFoldDB" id="A0A1Y5TXD5"/>
<accession>A0A1Y5TXD5</accession>
<dbReference type="EMBL" id="FWFZ01000039">
    <property type="protein sequence ID" value="SLN76069.1"/>
    <property type="molecule type" value="Genomic_DNA"/>
</dbReference>
<protein>
    <recommendedName>
        <fullName evidence="4">DUF4242 domain-containing protein</fullName>
    </recommendedName>
</protein>
<evidence type="ECO:0000256" key="1">
    <source>
        <dbReference type="SAM" id="MobiDB-lite"/>
    </source>
</evidence>
<feature type="region of interest" description="Disordered" evidence="1">
    <location>
        <begin position="1"/>
        <end position="26"/>
    </location>
</feature>
<dbReference type="RefSeq" id="WP_085880808.1">
    <property type="nucleotide sequence ID" value="NZ_FWFZ01000039.1"/>
</dbReference>
<evidence type="ECO:0008006" key="4">
    <source>
        <dbReference type="Google" id="ProtNLM"/>
    </source>
</evidence>
<dbReference type="InterPro" id="IPR025336">
    <property type="entry name" value="SCO4226-like"/>
</dbReference>
<keyword evidence="3" id="KW-1185">Reference proteome</keyword>
<dbReference type="OrthoDB" id="9800027at2"/>